<dbReference type="RefSeq" id="WP_166032276.1">
    <property type="nucleotide sequence ID" value="NZ_CP048877.1"/>
</dbReference>
<sequence length="240" mass="26591">MKTTSASEAISLREVEGLASEKTGQYGVLGHFAYLWSLGYGETMKRLFPLLLLLVLLVGCRAHSTEQVPTSPPPLPAGFSYWQIGQEFFLSSPERLIIHAAQSVKEVPGGWLVRPKKSCVKVIANQTVHLCLKKVPPVQPRVYLSRVGSHQVELKVISIFKTFIFFRWEEGQDPDYSRGRRITGHLFRDTDLPSGKTLFYSAAVYVDDHLLGPLSEPVKVVVHHRGAPASSPGGGVTRSR</sequence>
<protein>
    <submittedName>
        <fullName evidence="1">Uncharacterized protein</fullName>
    </submittedName>
</protein>
<reference evidence="1 2" key="1">
    <citation type="submission" date="2020-02" db="EMBL/GenBank/DDBJ databases">
        <title>Genome analysis of Thermosulfuriphilus ammonigenes ST65T, an anaerobic thermophilic chemolithoautotrophic bacterium isolated from a deep-sea hydrothermal vent.</title>
        <authorList>
            <person name="Slobodkina G."/>
            <person name="Allioux M."/>
            <person name="Merkel A."/>
            <person name="Alain K."/>
            <person name="Jebbar M."/>
            <person name="Slobodkin A."/>
        </authorList>
    </citation>
    <scope>NUCLEOTIDE SEQUENCE [LARGE SCALE GENOMIC DNA]</scope>
    <source>
        <strain evidence="1 2">ST65</strain>
    </source>
</reference>
<gene>
    <name evidence="1" type="ORF">G4V39_07170</name>
</gene>
<dbReference type="KEGG" id="tav:G4V39_07170"/>
<organism evidence="1 2">
    <name type="scientific">Thermosulfuriphilus ammonigenes</name>
    <dbReference type="NCBI Taxonomy" id="1936021"/>
    <lineage>
        <taxon>Bacteria</taxon>
        <taxon>Pseudomonadati</taxon>
        <taxon>Thermodesulfobacteriota</taxon>
        <taxon>Thermodesulfobacteria</taxon>
        <taxon>Thermodesulfobacteriales</taxon>
        <taxon>Thermodesulfobacteriaceae</taxon>
        <taxon>Thermosulfuriphilus</taxon>
    </lineage>
</organism>
<dbReference type="Proteomes" id="UP000502179">
    <property type="component" value="Chromosome"/>
</dbReference>
<accession>A0A6G7PWJ5</accession>
<keyword evidence="2" id="KW-1185">Reference proteome</keyword>
<evidence type="ECO:0000313" key="2">
    <source>
        <dbReference type="Proteomes" id="UP000502179"/>
    </source>
</evidence>
<dbReference type="EMBL" id="CP048877">
    <property type="protein sequence ID" value="QIJ72059.1"/>
    <property type="molecule type" value="Genomic_DNA"/>
</dbReference>
<proteinExistence type="predicted"/>
<evidence type="ECO:0000313" key="1">
    <source>
        <dbReference type="EMBL" id="QIJ72059.1"/>
    </source>
</evidence>
<name>A0A6G7PWJ5_9BACT</name>
<dbReference type="AlphaFoldDB" id="A0A6G7PWJ5"/>